<dbReference type="GO" id="GO:0015074">
    <property type="term" value="P:DNA integration"/>
    <property type="evidence" value="ECO:0007669"/>
    <property type="project" value="InterPro"/>
</dbReference>
<dbReference type="Gene3D" id="1.10.443.10">
    <property type="entry name" value="Intergrase catalytic core"/>
    <property type="match status" value="1"/>
</dbReference>
<dbReference type="PANTHER" id="PTHR30349">
    <property type="entry name" value="PHAGE INTEGRASE-RELATED"/>
    <property type="match status" value="1"/>
</dbReference>
<dbReference type="InterPro" id="IPR002104">
    <property type="entry name" value="Integrase_catalytic"/>
</dbReference>
<dbReference type="GO" id="GO:0006310">
    <property type="term" value="P:DNA recombination"/>
    <property type="evidence" value="ECO:0007669"/>
    <property type="project" value="UniProtKB-KW"/>
</dbReference>
<dbReference type="SUPFAM" id="SSF56349">
    <property type="entry name" value="DNA breaking-rejoining enzymes"/>
    <property type="match status" value="1"/>
</dbReference>
<dbReference type="RefSeq" id="WP_032570771.1">
    <property type="nucleotide sequence ID" value="NZ_JGDM01000067.1"/>
</dbReference>
<feature type="domain" description="Tyr recombinase" evidence="4">
    <location>
        <begin position="202"/>
        <end position="369"/>
    </location>
</feature>
<evidence type="ECO:0000256" key="3">
    <source>
        <dbReference type="ARBA" id="ARBA00023172"/>
    </source>
</evidence>
<dbReference type="Gene3D" id="1.10.150.130">
    <property type="match status" value="1"/>
</dbReference>
<dbReference type="PANTHER" id="PTHR30349:SF64">
    <property type="entry name" value="PROPHAGE INTEGRASE INTD-RELATED"/>
    <property type="match status" value="1"/>
</dbReference>
<dbReference type="Pfam" id="PF00589">
    <property type="entry name" value="Phage_integrase"/>
    <property type="match status" value="1"/>
</dbReference>
<reference evidence="5 6" key="1">
    <citation type="submission" date="2014-02" db="EMBL/GenBank/DDBJ databases">
        <authorList>
            <person name="Sears C."/>
            <person name="Carroll K."/>
            <person name="Sack B.R."/>
            <person name="Qadri F."/>
            <person name="Myers L.L."/>
            <person name="Chung G.-T."/>
            <person name="Escheverria P."/>
            <person name="Fraser C.M."/>
            <person name="Sadzewicz L."/>
            <person name="Shefchek K.A."/>
            <person name="Tallon L."/>
            <person name="Das S.P."/>
            <person name="Daugherty S."/>
            <person name="Mongodin E.F."/>
        </authorList>
    </citation>
    <scope>NUCLEOTIDE SEQUENCE [LARGE SCALE GENOMIC DNA]</scope>
    <source>
        <strain evidence="5 6">2-F-2 #4</strain>
    </source>
</reference>
<name>A0A015ZIJ4_BACFG</name>
<dbReference type="PROSITE" id="PS51898">
    <property type="entry name" value="TYR_RECOMBINASE"/>
    <property type="match status" value="1"/>
</dbReference>
<evidence type="ECO:0000256" key="1">
    <source>
        <dbReference type="ARBA" id="ARBA00008857"/>
    </source>
</evidence>
<keyword evidence="3" id="KW-0233">DNA recombination</keyword>
<dbReference type="Pfam" id="PF17293">
    <property type="entry name" value="Arm-DNA-bind_5"/>
    <property type="match status" value="1"/>
</dbReference>
<dbReference type="GO" id="GO:0003677">
    <property type="term" value="F:DNA binding"/>
    <property type="evidence" value="ECO:0007669"/>
    <property type="project" value="UniProtKB-KW"/>
</dbReference>
<dbReference type="InterPro" id="IPR050090">
    <property type="entry name" value="Tyrosine_recombinase_XerCD"/>
</dbReference>
<comment type="caution">
    <text evidence="5">The sequence shown here is derived from an EMBL/GenBank/DDBJ whole genome shotgun (WGS) entry which is preliminary data.</text>
</comment>
<gene>
    <name evidence="5" type="ORF">M076_2662</name>
</gene>
<comment type="similarity">
    <text evidence="1">Belongs to the 'phage' integrase family.</text>
</comment>
<keyword evidence="2" id="KW-0238">DNA-binding</keyword>
<dbReference type="InterPro" id="IPR035386">
    <property type="entry name" value="Arm-DNA-bind_5"/>
</dbReference>
<dbReference type="InterPro" id="IPR011010">
    <property type="entry name" value="DNA_brk_join_enz"/>
</dbReference>
<accession>A0A015ZIJ4</accession>
<dbReference type="Pfam" id="PF13102">
    <property type="entry name" value="Phage_int_SAM_5"/>
    <property type="match status" value="1"/>
</dbReference>
<organism evidence="5 6">
    <name type="scientific">Bacteroides fragilis str. 2-F-2 #4</name>
    <dbReference type="NCBI Taxonomy" id="1339280"/>
    <lineage>
        <taxon>Bacteria</taxon>
        <taxon>Pseudomonadati</taxon>
        <taxon>Bacteroidota</taxon>
        <taxon>Bacteroidia</taxon>
        <taxon>Bacteroidales</taxon>
        <taxon>Bacteroidaceae</taxon>
        <taxon>Bacteroides</taxon>
    </lineage>
</organism>
<evidence type="ECO:0000256" key="2">
    <source>
        <dbReference type="ARBA" id="ARBA00023125"/>
    </source>
</evidence>
<dbReference type="EMBL" id="JGDM01000067">
    <property type="protein sequence ID" value="EXZ44197.1"/>
    <property type="molecule type" value="Genomic_DNA"/>
</dbReference>
<proteinExistence type="inferred from homology"/>
<sequence>MPRIKKPKKVKEPIRLRMKDLSDGSKSLYLDIYRNGKRTYEYLKLYLIPGTDNNTRRQNEITMAAANAIKSKRIIELTSGEAGIVNHTDKVYLLDWMQTYLEYQEKRDKKGIGQIKAVTHILKEYAGERFLLDRVDLAFCQGYIDYMLTTFRPKGKPIAASTRNTYYQIFNGALNAAVRAKRLLRNPFNEMEKSEKPKMPESVRSYMTIEEVRALIATPVQDGRVKNAYLFSCFCGLRISDIVGLKWKNVFVDNGQYRLAVAMQKTKEPISLPLSNEALKWMPEREDKAADDHVFSLPSNINQYLKPWAEAAGITKRFTFHTARHTFATMMLTLGADLYTVSKLLGHTSVRMTQVYAKIINQKKDEAVNLVNGLFD</sequence>
<evidence type="ECO:0000259" key="4">
    <source>
        <dbReference type="PROSITE" id="PS51898"/>
    </source>
</evidence>
<evidence type="ECO:0000313" key="5">
    <source>
        <dbReference type="EMBL" id="EXZ44197.1"/>
    </source>
</evidence>
<evidence type="ECO:0000313" key="6">
    <source>
        <dbReference type="Proteomes" id="UP000022272"/>
    </source>
</evidence>
<dbReference type="InterPro" id="IPR010998">
    <property type="entry name" value="Integrase_recombinase_N"/>
</dbReference>
<dbReference type="PATRIC" id="fig|1339280.3.peg.2538"/>
<dbReference type="InterPro" id="IPR025269">
    <property type="entry name" value="SAM-like_dom"/>
</dbReference>
<dbReference type="InterPro" id="IPR013762">
    <property type="entry name" value="Integrase-like_cat_sf"/>
</dbReference>
<dbReference type="Proteomes" id="UP000022272">
    <property type="component" value="Unassembled WGS sequence"/>
</dbReference>
<protein>
    <submittedName>
        <fullName evidence="5">Phage integrase family protein</fullName>
    </submittedName>
</protein>
<dbReference type="AlphaFoldDB" id="A0A015ZIJ4"/>
<dbReference type="CDD" id="cd01185">
    <property type="entry name" value="INTN1_C_like"/>
    <property type="match status" value="1"/>
</dbReference>